<evidence type="ECO:0000313" key="3">
    <source>
        <dbReference type="Proteomes" id="UP000031675"/>
    </source>
</evidence>
<dbReference type="AlphaFoldDB" id="A0A0C2FD69"/>
<keyword evidence="1" id="KW-1133">Transmembrane helix</keyword>
<feature type="transmembrane region" description="Helical" evidence="1">
    <location>
        <begin position="35"/>
        <end position="56"/>
    </location>
</feature>
<evidence type="ECO:0000313" key="2">
    <source>
        <dbReference type="EMBL" id="KIH97099.1"/>
    </source>
</evidence>
<gene>
    <name evidence="2" type="ORF">LP52_21265</name>
</gene>
<keyword evidence="3" id="KW-1185">Reference proteome</keyword>
<organism evidence="2 3">
    <name type="scientific">Streptomonospora alba</name>
    <dbReference type="NCBI Taxonomy" id="183763"/>
    <lineage>
        <taxon>Bacteria</taxon>
        <taxon>Bacillati</taxon>
        <taxon>Actinomycetota</taxon>
        <taxon>Actinomycetes</taxon>
        <taxon>Streptosporangiales</taxon>
        <taxon>Nocardiopsidaceae</taxon>
        <taxon>Streptomonospora</taxon>
    </lineage>
</organism>
<keyword evidence="1" id="KW-0472">Membrane</keyword>
<dbReference type="EMBL" id="JROO01000043">
    <property type="protein sequence ID" value="KIH97099.1"/>
    <property type="molecule type" value="Genomic_DNA"/>
</dbReference>
<sequence length="59" mass="6098">MSLPTTVVVVVAGEVVLIGAFAGRARRDGADKAAYHVLFPATAVVLGVILALAHLAGWW</sequence>
<keyword evidence="1" id="KW-0812">Transmembrane</keyword>
<feature type="transmembrane region" description="Helical" evidence="1">
    <location>
        <begin position="6"/>
        <end position="23"/>
    </location>
</feature>
<reference evidence="3" key="1">
    <citation type="journal article" date="2015" name="Chem. Biol.">
        <title>Structure, bioactivity, and resistance mechanism of streptomonomicin, an unusual lasso Peptide from an understudied halophilic actinomycete.</title>
        <authorList>
            <person name="Metelev M."/>
            <person name="Tietz J.I."/>
            <person name="Melby J.O."/>
            <person name="Blair P.M."/>
            <person name="Zhu L."/>
            <person name="Livnat I."/>
            <person name="Severinov K."/>
            <person name="Mitchell D.A."/>
        </authorList>
    </citation>
    <scope>NUCLEOTIDE SEQUENCE [LARGE SCALE GENOMIC DNA]</scope>
    <source>
        <strain evidence="3">YIM 90003</strain>
    </source>
</reference>
<comment type="caution">
    <text evidence="2">The sequence shown here is derived from an EMBL/GenBank/DDBJ whole genome shotgun (WGS) entry which is preliminary data.</text>
</comment>
<evidence type="ECO:0000256" key="1">
    <source>
        <dbReference type="SAM" id="Phobius"/>
    </source>
</evidence>
<dbReference type="Proteomes" id="UP000031675">
    <property type="component" value="Unassembled WGS sequence"/>
</dbReference>
<protein>
    <submittedName>
        <fullName evidence="2">Uncharacterized protein</fullName>
    </submittedName>
</protein>
<name>A0A0C2FD69_9ACTN</name>
<dbReference type="RefSeq" id="WP_040276123.1">
    <property type="nucleotide sequence ID" value="NZ_JROO01000043.1"/>
</dbReference>
<accession>A0A0C2FD69</accession>
<proteinExistence type="predicted"/>